<comment type="similarity">
    <text evidence="1">Belongs to the UDP-glycosyltransferase family.</text>
</comment>
<dbReference type="PANTHER" id="PTHR48047">
    <property type="entry name" value="GLYCOSYLTRANSFERASE"/>
    <property type="match status" value="1"/>
</dbReference>
<dbReference type="Gene3D" id="3.40.50.2000">
    <property type="entry name" value="Glycogen Phosphorylase B"/>
    <property type="match status" value="2"/>
</dbReference>
<dbReference type="AlphaFoldDB" id="A0A9Q0HB81"/>
<evidence type="ECO:0000313" key="6">
    <source>
        <dbReference type="Proteomes" id="UP001141806"/>
    </source>
</evidence>
<evidence type="ECO:0000256" key="3">
    <source>
        <dbReference type="ARBA" id="ARBA00022679"/>
    </source>
</evidence>
<proteinExistence type="inferred from homology"/>
<reference evidence="5" key="1">
    <citation type="journal article" date="2023" name="Plant J.">
        <title>The genome of the king protea, Protea cynaroides.</title>
        <authorList>
            <person name="Chang J."/>
            <person name="Duong T.A."/>
            <person name="Schoeman C."/>
            <person name="Ma X."/>
            <person name="Roodt D."/>
            <person name="Barker N."/>
            <person name="Li Z."/>
            <person name="Van de Peer Y."/>
            <person name="Mizrachi E."/>
        </authorList>
    </citation>
    <scope>NUCLEOTIDE SEQUENCE</scope>
    <source>
        <tissue evidence="5">Young leaves</tissue>
    </source>
</reference>
<protein>
    <recommendedName>
        <fullName evidence="4">Glycosyltransferase N-terminal domain-containing protein</fullName>
    </recommendedName>
</protein>
<keyword evidence="3" id="KW-0808">Transferase</keyword>
<dbReference type="EMBL" id="JAMYWD010000008">
    <property type="protein sequence ID" value="KAJ4963232.1"/>
    <property type="molecule type" value="Genomic_DNA"/>
</dbReference>
<organism evidence="5 6">
    <name type="scientific">Protea cynaroides</name>
    <dbReference type="NCBI Taxonomy" id="273540"/>
    <lineage>
        <taxon>Eukaryota</taxon>
        <taxon>Viridiplantae</taxon>
        <taxon>Streptophyta</taxon>
        <taxon>Embryophyta</taxon>
        <taxon>Tracheophyta</taxon>
        <taxon>Spermatophyta</taxon>
        <taxon>Magnoliopsida</taxon>
        <taxon>Proteales</taxon>
        <taxon>Proteaceae</taxon>
        <taxon>Protea</taxon>
    </lineage>
</organism>
<sequence length="423" mass="47739">MDLAEAHQLHAFFFPFMAQGHLIPFVDMARLFSSHGVKVTIITTPLNARLFSNTIDRGKQLGLDISILLIPFPSEEAGLPQGYENAGSFTNFPAVASKFFDALSLFQQPFEDLLKEYRPDRIVADMFFPWVTDVSQSLGYLVSYFMELVSSSLCVSDNRYLCCFGSSRSDRVDEVSALDSLKKPTHFGKMMERIRESEGRSFGILVNSFNELEPTYADHYRKVVGRKAWHIGPVSLSNMDIADKAERGNKASIDEHVLNDEEAEQRRIIEEFEKKMEGRGLIIRDWAPQILFLDHPAVGGFVTHCGWNSTLESISAGVPMITWPLFAEQFHNEKLVTQVLKVGLSVGAMEFQRVGGEKEVVKRDNIKKTVEQLMGSGEEAELMRSRVRELKKMAERALEEGGSSYADVTTLIEELRQLPWPAI</sequence>
<comment type="caution">
    <text evidence="5">The sequence shown here is derived from an EMBL/GenBank/DDBJ whole genome shotgun (WGS) entry which is preliminary data.</text>
</comment>
<keyword evidence="2" id="KW-0328">Glycosyltransferase</keyword>
<evidence type="ECO:0000256" key="2">
    <source>
        <dbReference type="ARBA" id="ARBA00022676"/>
    </source>
</evidence>
<dbReference type="OrthoDB" id="5835829at2759"/>
<feature type="domain" description="Glycosyltransferase N-terminal" evidence="4">
    <location>
        <begin position="14"/>
        <end position="234"/>
    </location>
</feature>
<evidence type="ECO:0000256" key="1">
    <source>
        <dbReference type="ARBA" id="ARBA00009995"/>
    </source>
</evidence>
<name>A0A9Q0HB81_9MAGN</name>
<evidence type="ECO:0000313" key="5">
    <source>
        <dbReference type="EMBL" id="KAJ4963232.1"/>
    </source>
</evidence>
<evidence type="ECO:0000259" key="4">
    <source>
        <dbReference type="Pfam" id="PF26168"/>
    </source>
</evidence>
<gene>
    <name evidence="5" type="ORF">NE237_023171</name>
</gene>
<dbReference type="Proteomes" id="UP001141806">
    <property type="component" value="Unassembled WGS sequence"/>
</dbReference>
<dbReference type="Pfam" id="PF00201">
    <property type="entry name" value="UDPGT"/>
    <property type="match status" value="1"/>
</dbReference>
<accession>A0A9Q0HB81</accession>
<dbReference type="CDD" id="cd03784">
    <property type="entry name" value="GT1_Gtf-like"/>
    <property type="match status" value="1"/>
</dbReference>
<keyword evidence="6" id="KW-1185">Reference proteome</keyword>
<dbReference type="GO" id="GO:0035251">
    <property type="term" value="F:UDP-glucosyltransferase activity"/>
    <property type="evidence" value="ECO:0007669"/>
    <property type="project" value="TreeGrafter"/>
</dbReference>
<dbReference type="SUPFAM" id="SSF53756">
    <property type="entry name" value="UDP-Glycosyltransferase/glycogen phosphorylase"/>
    <property type="match status" value="1"/>
</dbReference>
<dbReference type="PANTHER" id="PTHR48047:SF45">
    <property type="entry name" value="SCOPOLETIN GLUCOSYLTRANSFERASE-LIKE"/>
    <property type="match status" value="1"/>
</dbReference>
<dbReference type="FunFam" id="3.40.50.2000:FF:000431">
    <property type="entry name" value="UDP-glycosyltransferase 90A1"/>
    <property type="match status" value="1"/>
</dbReference>
<dbReference type="InterPro" id="IPR058980">
    <property type="entry name" value="Glyco_transf_N"/>
</dbReference>
<dbReference type="Pfam" id="PF26168">
    <property type="entry name" value="Glyco_transf_N"/>
    <property type="match status" value="1"/>
</dbReference>
<dbReference type="InterPro" id="IPR002213">
    <property type="entry name" value="UDP_glucos_trans"/>
</dbReference>